<organism evidence="2 3">
    <name type="scientific">Oceanicoccus sagamiensis</name>
    <dbReference type="NCBI Taxonomy" id="716816"/>
    <lineage>
        <taxon>Bacteria</taxon>
        <taxon>Pseudomonadati</taxon>
        <taxon>Pseudomonadota</taxon>
        <taxon>Gammaproteobacteria</taxon>
        <taxon>Cellvibrionales</taxon>
        <taxon>Spongiibacteraceae</taxon>
        <taxon>Oceanicoccus</taxon>
    </lineage>
</organism>
<dbReference type="STRING" id="716816.BST96_06210"/>
<protein>
    <recommendedName>
        <fullName evidence="4">DUF1289 domain-containing protein</fullName>
    </recommendedName>
</protein>
<evidence type="ECO:0000256" key="1">
    <source>
        <dbReference type="SAM" id="MobiDB-lite"/>
    </source>
</evidence>
<accession>A0A1X9NID5</accession>
<sequence>MSINAVLIEETTQDNNPCVRNCCLDDTKVCMGCGRSLAEILEWHNADSPRQQQISQRAKQRMGQRPGF</sequence>
<proteinExistence type="predicted"/>
<dbReference type="Pfam" id="PF06945">
    <property type="entry name" value="DUF1289"/>
    <property type="match status" value="1"/>
</dbReference>
<dbReference type="Proteomes" id="UP000193450">
    <property type="component" value="Chromosome"/>
</dbReference>
<evidence type="ECO:0000313" key="2">
    <source>
        <dbReference type="EMBL" id="ARN73743.1"/>
    </source>
</evidence>
<feature type="compositionally biased region" description="Polar residues" evidence="1">
    <location>
        <begin position="48"/>
        <end position="57"/>
    </location>
</feature>
<dbReference type="PANTHER" id="PTHR35175:SF2">
    <property type="entry name" value="DUF1289 DOMAIN-CONTAINING PROTEIN"/>
    <property type="match status" value="1"/>
</dbReference>
<dbReference type="AlphaFoldDB" id="A0A1X9NID5"/>
<feature type="region of interest" description="Disordered" evidence="1">
    <location>
        <begin position="47"/>
        <end position="68"/>
    </location>
</feature>
<keyword evidence="3" id="KW-1185">Reference proteome</keyword>
<reference evidence="2 3" key="1">
    <citation type="submission" date="2016-11" db="EMBL/GenBank/DDBJ databases">
        <title>Trade-off between light-utilization and light-protection in marine flavobacteria.</title>
        <authorList>
            <person name="Kumagai Y."/>
        </authorList>
    </citation>
    <scope>NUCLEOTIDE SEQUENCE [LARGE SCALE GENOMIC DNA]</scope>
    <source>
        <strain evidence="2 3">NBRC 107125</strain>
    </source>
</reference>
<evidence type="ECO:0008006" key="4">
    <source>
        <dbReference type="Google" id="ProtNLM"/>
    </source>
</evidence>
<dbReference type="EMBL" id="CP019343">
    <property type="protein sequence ID" value="ARN73743.1"/>
    <property type="molecule type" value="Genomic_DNA"/>
</dbReference>
<gene>
    <name evidence="2" type="ORF">BST96_06210</name>
</gene>
<evidence type="ECO:0000313" key="3">
    <source>
        <dbReference type="Proteomes" id="UP000193450"/>
    </source>
</evidence>
<dbReference type="OrthoDB" id="9811423at2"/>
<dbReference type="RefSeq" id="WP_085757859.1">
    <property type="nucleotide sequence ID" value="NZ_CP019343.1"/>
</dbReference>
<dbReference type="PANTHER" id="PTHR35175">
    <property type="entry name" value="DUF1289 DOMAIN-CONTAINING PROTEIN"/>
    <property type="match status" value="1"/>
</dbReference>
<dbReference type="InterPro" id="IPR010710">
    <property type="entry name" value="DUF1289"/>
</dbReference>
<name>A0A1X9NID5_9GAMM</name>
<dbReference type="KEGG" id="osg:BST96_06210"/>